<sequence length="134" mass="16470">MLEHYAKNIKKNESKEISILKDQIVKDKIKSYHWKRDKLIDYELTKLFLEEKGKNILESYEQYVKEQIEKKKLMDKKLKIEKFKNESIIYNILLHIKNYLIEIKNHVLDIELAFPKCFEDLFKKKNIFRIMEFI</sequence>
<dbReference type="OrthoDB" id="10485234at2759"/>
<protein>
    <submittedName>
        <fullName evidence="1">Uncharacterized protein</fullName>
    </submittedName>
</protein>
<reference evidence="1 2" key="1">
    <citation type="submission" date="2013-02" db="EMBL/GenBank/DDBJ databases">
        <title>The Genome Annotation of Plasmodium falciparum Vietnam Oak-Knoll (FVO).</title>
        <authorList>
            <consortium name="The Broad Institute Genome Sequencing Platform"/>
            <consortium name="The Broad Institute Genome Sequencing Center for Infectious Disease"/>
            <person name="Neafsey D."/>
            <person name="Hoffman S."/>
            <person name="Volkman S."/>
            <person name="Rosenthal P."/>
            <person name="Walker B."/>
            <person name="Young S.K."/>
            <person name="Zeng Q."/>
            <person name="Gargeya S."/>
            <person name="Fitzgerald M."/>
            <person name="Haas B."/>
            <person name="Abouelleil A."/>
            <person name="Allen A.W."/>
            <person name="Alvarado L."/>
            <person name="Arachchi H.M."/>
            <person name="Berlin A.M."/>
            <person name="Chapman S.B."/>
            <person name="Gainer-Dewar J."/>
            <person name="Goldberg J."/>
            <person name="Griggs A."/>
            <person name="Gujja S."/>
            <person name="Hansen M."/>
            <person name="Howarth C."/>
            <person name="Imamovic A."/>
            <person name="Ireland A."/>
            <person name="Larimer J."/>
            <person name="McCowan C."/>
            <person name="Murphy C."/>
            <person name="Pearson M."/>
            <person name="Poon T.W."/>
            <person name="Priest M."/>
            <person name="Roberts A."/>
            <person name="Saif S."/>
            <person name="Shea T."/>
            <person name="Sisk P."/>
            <person name="Sykes S."/>
            <person name="Wortman J."/>
            <person name="Nusbaum C."/>
            <person name="Birren B."/>
        </authorList>
    </citation>
    <scope>NUCLEOTIDE SEQUENCE [LARGE SCALE GENOMIC DNA]</scope>
    <source>
        <strain evidence="2">Vietnam Oak-Knoll (FVO)</strain>
    </source>
</reference>
<evidence type="ECO:0000313" key="2">
    <source>
        <dbReference type="Proteomes" id="UP000030690"/>
    </source>
</evidence>
<gene>
    <name evidence="1" type="ORF">PFFVO_00873</name>
</gene>
<name>A0A024VCT3_PLAFA</name>
<accession>A0A024VCT3</accession>
<dbReference type="Proteomes" id="UP000030690">
    <property type="component" value="Unassembled WGS sequence"/>
</dbReference>
<proteinExistence type="predicted"/>
<evidence type="ECO:0000313" key="1">
    <source>
        <dbReference type="EMBL" id="ETW20249.1"/>
    </source>
</evidence>
<dbReference type="EMBL" id="KI925024">
    <property type="protein sequence ID" value="ETW20249.1"/>
    <property type="molecule type" value="Genomic_DNA"/>
</dbReference>
<dbReference type="AlphaFoldDB" id="A0A024VCT3"/>
<organism evidence="1 2">
    <name type="scientific">Plasmodium falciparum Vietnam Oak-Knoll</name>
    <name type="common">FVO</name>
    <dbReference type="NCBI Taxonomy" id="1036723"/>
    <lineage>
        <taxon>Eukaryota</taxon>
        <taxon>Sar</taxon>
        <taxon>Alveolata</taxon>
        <taxon>Apicomplexa</taxon>
        <taxon>Aconoidasida</taxon>
        <taxon>Haemosporida</taxon>
        <taxon>Plasmodiidae</taxon>
        <taxon>Plasmodium</taxon>
        <taxon>Plasmodium (Laverania)</taxon>
    </lineage>
</organism>
<reference evidence="1 2" key="2">
    <citation type="submission" date="2013-02" db="EMBL/GenBank/DDBJ databases">
        <title>The Genome Sequence of Plasmodium falciparum Vietnam Oak-Knoll (FVO).</title>
        <authorList>
            <consortium name="The Broad Institute Genome Sequencing Platform"/>
            <consortium name="The Broad Institute Genome Sequencing Center for Infectious Disease"/>
            <person name="Neafsey D."/>
            <person name="Cheeseman I."/>
            <person name="Volkman S."/>
            <person name="Adams J."/>
            <person name="Walker B."/>
            <person name="Young S.K."/>
            <person name="Zeng Q."/>
            <person name="Gargeya S."/>
            <person name="Fitzgerald M."/>
            <person name="Haas B."/>
            <person name="Abouelleil A."/>
            <person name="Alvarado L."/>
            <person name="Arachchi H.M."/>
            <person name="Berlin A.M."/>
            <person name="Chapman S.B."/>
            <person name="Dewar J."/>
            <person name="Goldberg J."/>
            <person name="Griggs A."/>
            <person name="Gujja S."/>
            <person name="Hansen M."/>
            <person name="Howarth C."/>
            <person name="Imamovic A."/>
            <person name="Larimer J."/>
            <person name="McCowan C."/>
            <person name="Murphy C."/>
            <person name="Neiman D."/>
            <person name="Pearson M."/>
            <person name="Priest M."/>
            <person name="Roberts A."/>
            <person name="Saif S."/>
            <person name="Shea T."/>
            <person name="Sisk P."/>
            <person name="Sykes S."/>
            <person name="Wortman J."/>
            <person name="Nusbaum C."/>
            <person name="Birren B."/>
        </authorList>
    </citation>
    <scope>NUCLEOTIDE SEQUENCE [LARGE SCALE GENOMIC DNA]</scope>
    <source>
        <strain evidence="2">Vietnam Oak-Knoll (FVO)</strain>
    </source>
</reference>